<comment type="similarity">
    <text evidence="2">Belongs to the cytochrome P450 family.</text>
</comment>
<keyword evidence="3 8" id="KW-0349">Heme</keyword>
<dbReference type="InterPro" id="IPR036396">
    <property type="entry name" value="Cyt_P450_sf"/>
</dbReference>
<keyword evidence="7" id="KW-0503">Monooxygenase</keyword>
<dbReference type="CDD" id="cd11058">
    <property type="entry name" value="CYP60B-like"/>
    <property type="match status" value="1"/>
</dbReference>
<feature type="region of interest" description="Disordered" evidence="9">
    <location>
        <begin position="572"/>
        <end position="607"/>
    </location>
</feature>
<dbReference type="Proteomes" id="UP001163105">
    <property type="component" value="Unassembled WGS sequence"/>
</dbReference>
<name>A0AB34FXP8_9HYPO</name>
<organism evidence="10 11">
    <name type="scientific">Purpureocillium lavendulum</name>
    <dbReference type="NCBI Taxonomy" id="1247861"/>
    <lineage>
        <taxon>Eukaryota</taxon>
        <taxon>Fungi</taxon>
        <taxon>Dikarya</taxon>
        <taxon>Ascomycota</taxon>
        <taxon>Pezizomycotina</taxon>
        <taxon>Sordariomycetes</taxon>
        <taxon>Hypocreomycetidae</taxon>
        <taxon>Hypocreales</taxon>
        <taxon>Ophiocordycipitaceae</taxon>
        <taxon>Purpureocillium</taxon>
    </lineage>
</organism>
<dbReference type="Pfam" id="PF00067">
    <property type="entry name" value="p450"/>
    <property type="match status" value="1"/>
</dbReference>
<evidence type="ECO:0000256" key="6">
    <source>
        <dbReference type="ARBA" id="ARBA00023004"/>
    </source>
</evidence>
<protein>
    <submittedName>
        <fullName evidence="10">Hydrogen voltage-gated channel 1</fullName>
    </submittedName>
</protein>
<evidence type="ECO:0000256" key="7">
    <source>
        <dbReference type="ARBA" id="ARBA00023033"/>
    </source>
</evidence>
<evidence type="ECO:0000256" key="1">
    <source>
        <dbReference type="ARBA" id="ARBA00001971"/>
    </source>
</evidence>
<keyword evidence="6 8" id="KW-0408">Iron</keyword>
<evidence type="ECO:0000256" key="9">
    <source>
        <dbReference type="SAM" id="MobiDB-lite"/>
    </source>
</evidence>
<evidence type="ECO:0000256" key="2">
    <source>
        <dbReference type="ARBA" id="ARBA00010617"/>
    </source>
</evidence>
<evidence type="ECO:0000256" key="5">
    <source>
        <dbReference type="ARBA" id="ARBA00023002"/>
    </source>
</evidence>
<keyword evidence="11" id="KW-1185">Reference proteome</keyword>
<dbReference type="EMBL" id="JAQHRD010000003">
    <property type="protein sequence ID" value="KAJ6443406.1"/>
    <property type="molecule type" value="Genomic_DNA"/>
</dbReference>
<dbReference type="GO" id="GO:0016705">
    <property type="term" value="F:oxidoreductase activity, acting on paired donors, with incorporation or reduction of molecular oxygen"/>
    <property type="evidence" value="ECO:0007669"/>
    <property type="project" value="InterPro"/>
</dbReference>
<dbReference type="InterPro" id="IPR001128">
    <property type="entry name" value="Cyt_P450"/>
</dbReference>
<dbReference type="PRINTS" id="PR00463">
    <property type="entry name" value="EP450I"/>
</dbReference>
<reference evidence="10" key="1">
    <citation type="submission" date="2023-01" db="EMBL/GenBank/DDBJ databases">
        <title>The growth and conidiation of Purpureocillium lavendulum are regulated by nitrogen source and histone H3K14 acetylation.</title>
        <authorList>
            <person name="Tang P."/>
            <person name="Han J."/>
            <person name="Zhang C."/>
            <person name="Tang P."/>
            <person name="Qi F."/>
            <person name="Zhang K."/>
            <person name="Liang L."/>
        </authorList>
    </citation>
    <scope>NUCLEOTIDE SEQUENCE</scope>
    <source>
        <strain evidence="10">YMF1.00683</strain>
    </source>
</reference>
<dbReference type="PANTHER" id="PTHR24305:SF29">
    <property type="entry name" value="BENZOATE-PARA-HYDROXYLASE"/>
    <property type="match status" value="1"/>
</dbReference>
<dbReference type="InterPro" id="IPR002401">
    <property type="entry name" value="Cyt_P450_E_grp-I"/>
</dbReference>
<comment type="caution">
    <text evidence="10">The sequence shown here is derived from an EMBL/GenBank/DDBJ whole genome shotgun (WGS) entry which is preliminary data.</text>
</comment>
<evidence type="ECO:0000313" key="10">
    <source>
        <dbReference type="EMBL" id="KAJ6443406.1"/>
    </source>
</evidence>
<dbReference type="GO" id="GO:0020037">
    <property type="term" value="F:heme binding"/>
    <property type="evidence" value="ECO:0007669"/>
    <property type="project" value="InterPro"/>
</dbReference>
<keyword evidence="5" id="KW-0560">Oxidoreductase</keyword>
<evidence type="ECO:0000256" key="8">
    <source>
        <dbReference type="PIRSR" id="PIRSR602401-1"/>
    </source>
</evidence>
<dbReference type="GO" id="GO:0004497">
    <property type="term" value="F:monooxygenase activity"/>
    <property type="evidence" value="ECO:0007669"/>
    <property type="project" value="UniProtKB-KW"/>
</dbReference>
<dbReference type="SUPFAM" id="SSF48264">
    <property type="entry name" value="Cytochrome P450"/>
    <property type="match status" value="1"/>
</dbReference>
<sequence>MQSGAVIYCGYLANMDTSFIANGAARLFPESIAIRLLVGTLLVYFIGESIYNIFLHPLANVPGPFYCKISKLPWDYWQWHGRLPQFQAKVHAKYGEVVRIGPNELSFTNNAAWTDIFAKVPGRAQWPRHPKRVPQGKNGPQSIMNTAGTYHARFRRLLNHAFSEKGLQEQQELITKYIDLFINKVDGFARTGEPMDVTKWYVCHGSANRTTNTESLRLTFWDRFVMVGFDVVSDLGWSESWNCVENGEVHEWMKTFAETAFDTQLKFLFREHHLMWLAPFCIPKKLQMARMQNFKYARARVEERIQQGGIRGDFWDKIAIKSADDNAGGEGLTKEEMVVAAVTLVGTGSHTISTLLTGLTYFLGTNPHAMKTLVEEIRSTFGSSEEINLVSVHKLKYLTACLNETMRLYPPVINMLWRTPPKGGGHAAGIFIPEGTGCNMSFFGIAQNPDYFTRPMDFCPERFMPDPPAEFLGDNHEAYHPFSLGAYNVSTAVPRDPRREPKRRISADWMSFFVLAQCLGQNLANAESRLIMTKLLYHFDLSLDGTVDKNWTDQKSYGVFIKKDLGVKFHRGPNPVPPMRNGNGAIKSNGHANGHANGSAKTNGSAK</sequence>
<evidence type="ECO:0000256" key="4">
    <source>
        <dbReference type="ARBA" id="ARBA00022723"/>
    </source>
</evidence>
<comment type="cofactor">
    <cofactor evidence="1 8">
        <name>heme</name>
        <dbReference type="ChEBI" id="CHEBI:30413"/>
    </cofactor>
</comment>
<gene>
    <name evidence="10" type="ORF">O9K51_04585</name>
</gene>
<feature type="binding site" description="axial binding residue" evidence="8">
    <location>
        <position position="518"/>
    </location>
    <ligand>
        <name>heme</name>
        <dbReference type="ChEBI" id="CHEBI:30413"/>
    </ligand>
    <ligandPart>
        <name>Fe</name>
        <dbReference type="ChEBI" id="CHEBI:18248"/>
    </ligandPart>
</feature>
<evidence type="ECO:0000256" key="3">
    <source>
        <dbReference type="ARBA" id="ARBA00022617"/>
    </source>
</evidence>
<keyword evidence="4 8" id="KW-0479">Metal-binding</keyword>
<dbReference type="Gene3D" id="1.10.630.10">
    <property type="entry name" value="Cytochrome P450"/>
    <property type="match status" value="1"/>
</dbReference>
<dbReference type="AlphaFoldDB" id="A0AB34FXP8"/>
<evidence type="ECO:0000313" key="11">
    <source>
        <dbReference type="Proteomes" id="UP001163105"/>
    </source>
</evidence>
<dbReference type="InterPro" id="IPR050121">
    <property type="entry name" value="Cytochrome_P450_monoxygenase"/>
</dbReference>
<dbReference type="GO" id="GO:0005506">
    <property type="term" value="F:iron ion binding"/>
    <property type="evidence" value="ECO:0007669"/>
    <property type="project" value="InterPro"/>
</dbReference>
<proteinExistence type="inferred from homology"/>
<accession>A0AB34FXP8</accession>
<dbReference type="PANTHER" id="PTHR24305">
    <property type="entry name" value="CYTOCHROME P450"/>
    <property type="match status" value="1"/>
</dbReference>